<dbReference type="InterPro" id="IPR053953">
    <property type="entry name" value="NirdL-like_HTH"/>
</dbReference>
<dbReference type="PANTHER" id="PTHR43413:SF1">
    <property type="entry name" value="SIROHEME DECARBOXYLASE NIRL SUBUNIT"/>
    <property type="match status" value="1"/>
</dbReference>
<keyword evidence="1" id="KW-0456">Lyase</keyword>
<feature type="domain" description="Siroheme decarboxylase AsnC-like ligand binding" evidence="6">
    <location>
        <begin position="259"/>
        <end position="346"/>
    </location>
</feature>
<evidence type="ECO:0000259" key="6">
    <source>
        <dbReference type="Pfam" id="PF17805"/>
    </source>
</evidence>
<evidence type="ECO:0000313" key="8">
    <source>
        <dbReference type="EMBL" id="BBD77191.1"/>
    </source>
</evidence>
<comment type="pathway">
    <text evidence="2">Porphyrin-containing compound metabolism.</text>
</comment>
<evidence type="ECO:0000256" key="2">
    <source>
        <dbReference type="ARBA" id="ARBA00023444"/>
    </source>
</evidence>
<dbReference type="PANTHER" id="PTHR43413">
    <property type="entry name" value="TRANSCRIPTIONAL REGULATOR, ASNC FAMILY"/>
    <property type="match status" value="1"/>
</dbReference>
<dbReference type="EMBL" id="AP018558">
    <property type="protein sequence ID" value="BBD77191.1"/>
    <property type="molecule type" value="Genomic_DNA"/>
</dbReference>
<protein>
    <recommendedName>
        <fullName evidence="4">siroheme decarboxylase</fullName>
        <ecNumber evidence="4">4.1.1.111</ecNumber>
    </recommendedName>
</protein>
<feature type="domain" description="Siroheme decarboxylase NirL-like HTH" evidence="7">
    <location>
        <begin position="202"/>
        <end position="248"/>
    </location>
</feature>
<evidence type="ECO:0000313" key="9">
    <source>
        <dbReference type="Proteomes" id="UP000262004"/>
    </source>
</evidence>
<dbReference type="Pfam" id="PF17805">
    <property type="entry name" value="AsnC_trans_reg2"/>
    <property type="match status" value="2"/>
</dbReference>
<comment type="similarity">
    <text evidence="3">Belongs to the Ahb/Nir family.</text>
</comment>
<dbReference type="Gene3D" id="3.30.70.3460">
    <property type="match status" value="2"/>
</dbReference>
<reference evidence="8 9" key="1">
    <citation type="submission" date="2018-04" db="EMBL/GenBank/DDBJ databases">
        <title>Complete genome sequence of Hydrogenophilus thermoluteolus TH-1.</title>
        <authorList>
            <person name="Arai H."/>
        </authorList>
    </citation>
    <scope>NUCLEOTIDE SEQUENCE [LARGE SCALE GENOMIC DNA]</scope>
    <source>
        <strain evidence="8 9">TH-1</strain>
    </source>
</reference>
<dbReference type="InterPro" id="IPR040523">
    <property type="entry name" value="AsnC_trans_reg2"/>
</dbReference>
<accession>A0A2Z6DXI8</accession>
<keyword evidence="9" id="KW-1185">Reference proteome</keyword>
<proteinExistence type="inferred from homology"/>
<dbReference type="InterPro" id="IPR050684">
    <property type="entry name" value="HTH-Siroheme_Decarb"/>
</dbReference>
<dbReference type="Proteomes" id="UP000262004">
    <property type="component" value="Chromosome"/>
</dbReference>
<organism evidence="8 9">
    <name type="scientific">Hydrogenophilus thermoluteolus</name>
    <name type="common">Pseudomonas hydrogenothermophila</name>
    <dbReference type="NCBI Taxonomy" id="297"/>
    <lineage>
        <taxon>Bacteria</taxon>
        <taxon>Pseudomonadati</taxon>
        <taxon>Pseudomonadota</taxon>
        <taxon>Hydrogenophilia</taxon>
        <taxon>Hydrogenophilales</taxon>
        <taxon>Hydrogenophilaceae</taxon>
        <taxon>Hydrogenophilus</taxon>
    </lineage>
</organism>
<evidence type="ECO:0000256" key="1">
    <source>
        <dbReference type="ARBA" id="ARBA00023239"/>
    </source>
</evidence>
<dbReference type="KEGG" id="htl:HPTL_0923"/>
<dbReference type="RefSeq" id="WP_145981789.1">
    <property type="nucleotide sequence ID" value="NZ_AP018558.1"/>
</dbReference>
<feature type="domain" description="Siroheme decarboxylase AsnC-like ligand binding" evidence="6">
    <location>
        <begin position="89"/>
        <end position="165"/>
    </location>
</feature>
<evidence type="ECO:0000256" key="3">
    <source>
        <dbReference type="ARBA" id="ARBA00023457"/>
    </source>
</evidence>
<gene>
    <name evidence="8" type="ORF">HPTL_0923</name>
</gene>
<dbReference type="EC" id="4.1.1.111" evidence="4"/>
<feature type="domain" description="Siroheme decarboxylase NirL-like HTH" evidence="7">
    <location>
        <begin position="34"/>
        <end position="64"/>
    </location>
</feature>
<comment type="catalytic activity">
    <reaction evidence="5">
        <text>siroheme + 2 H(+) = 12,18-didecarboxysiroheme + 2 CO2</text>
        <dbReference type="Rhea" id="RHEA:19093"/>
        <dbReference type="ChEBI" id="CHEBI:15378"/>
        <dbReference type="ChEBI" id="CHEBI:16526"/>
        <dbReference type="ChEBI" id="CHEBI:60052"/>
        <dbReference type="ChEBI" id="CHEBI:140497"/>
        <dbReference type="EC" id="4.1.1.111"/>
    </reaction>
</comment>
<evidence type="ECO:0000256" key="4">
    <source>
        <dbReference type="ARBA" id="ARBA00023471"/>
    </source>
</evidence>
<name>A0A2Z6DXI8_HYDTE</name>
<evidence type="ECO:0000259" key="7">
    <source>
        <dbReference type="Pfam" id="PF22451"/>
    </source>
</evidence>
<dbReference type="Pfam" id="PF22451">
    <property type="entry name" value="NirdL-like_HTH"/>
    <property type="match status" value="2"/>
</dbReference>
<evidence type="ECO:0000256" key="5">
    <source>
        <dbReference type="ARBA" id="ARBA00048470"/>
    </source>
</evidence>
<dbReference type="GO" id="GO:0016829">
    <property type="term" value="F:lyase activity"/>
    <property type="evidence" value="ECO:0007669"/>
    <property type="project" value="UniProtKB-KW"/>
</dbReference>
<dbReference type="AlphaFoldDB" id="A0A2Z6DXI8"/>
<sequence>MTSYLSADRSVQILLSSGCNPSADDLVSTWTLHLVNAWQRGFPLVSRPFAEIAKAHGASEAEVRSAFCSAKANGWIDRIGPVWAPRTVGWSTLAAAPVPAERLHEAGSIIARYPEINHNYARSGAELNLWFVLTAPTENAGRSLLVTLSQEIGAPIYLFPLVREYHIDLGFDFVQGGKAQARERVPKTPCDRWRTQALSKREQQLFAILSEGLPLVPQPYRQIAEQCGCVESDVVQQIAHWLAEGTMRRFGAVVRHRALGWTANAMAVWAVPPALVDELGVQLAAEPEVHLCYRREPVPEVWPYTLYAMVHGSDSTHVAQVVSAIQRRLALDRFSHRLLFSTHCFKQTGARYVRSRAA</sequence>